<evidence type="ECO:0000259" key="12">
    <source>
        <dbReference type="PROSITE" id="PS51831"/>
    </source>
</evidence>
<evidence type="ECO:0000256" key="1">
    <source>
        <dbReference type="ARBA" id="ARBA00001946"/>
    </source>
</evidence>
<name>Q7NCQ4_GLOVI</name>
<dbReference type="PROSITE" id="PS51831">
    <property type="entry name" value="HD"/>
    <property type="match status" value="1"/>
</dbReference>
<dbReference type="PhylomeDB" id="Q7NCQ4"/>
<evidence type="ECO:0000313" key="14">
    <source>
        <dbReference type="Proteomes" id="UP000000557"/>
    </source>
</evidence>
<keyword evidence="5" id="KW-0819">tRNA processing</keyword>
<dbReference type="InterPro" id="IPR002646">
    <property type="entry name" value="PolA_pol_head_dom"/>
</dbReference>
<keyword evidence="7" id="KW-0479">Metal-binding</keyword>
<dbReference type="SUPFAM" id="SSF81891">
    <property type="entry name" value="Poly A polymerase C-terminal region-like"/>
    <property type="match status" value="1"/>
</dbReference>
<evidence type="ECO:0000256" key="3">
    <source>
        <dbReference type="ARBA" id="ARBA00022555"/>
    </source>
</evidence>
<dbReference type="GO" id="GO:0046872">
    <property type="term" value="F:metal ion binding"/>
    <property type="evidence" value="ECO:0007669"/>
    <property type="project" value="UniProtKB-KW"/>
</dbReference>
<evidence type="ECO:0000256" key="5">
    <source>
        <dbReference type="ARBA" id="ARBA00022694"/>
    </source>
</evidence>
<keyword evidence="6" id="KW-0548">Nucleotidyltransferase</keyword>
<evidence type="ECO:0000256" key="2">
    <source>
        <dbReference type="ARBA" id="ARBA00007265"/>
    </source>
</evidence>
<dbReference type="CDD" id="cd00077">
    <property type="entry name" value="HDc"/>
    <property type="match status" value="1"/>
</dbReference>
<evidence type="ECO:0000256" key="7">
    <source>
        <dbReference type="ARBA" id="ARBA00022723"/>
    </source>
</evidence>
<keyword evidence="3" id="KW-0820">tRNA-binding</keyword>
<evidence type="ECO:0000313" key="13">
    <source>
        <dbReference type="EMBL" id="BAC90865.1"/>
    </source>
</evidence>
<evidence type="ECO:0000256" key="11">
    <source>
        <dbReference type="RuleBase" id="RU003953"/>
    </source>
</evidence>
<keyword evidence="8" id="KW-0547">Nucleotide-binding</keyword>
<gene>
    <name evidence="13" type="ordered locus">gll2924</name>
</gene>
<dbReference type="AlphaFoldDB" id="Q7NCQ4"/>
<dbReference type="InterPro" id="IPR032828">
    <property type="entry name" value="PolyA_RNA-bd"/>
</dbReference>
<dbReference type="eggNOG" id="COG0617">
    <property type="taxonomic scope" value="Bacteria"/>
</dbReference>
<dbReference type="GO" id="GO:0160016">
    <property type="term" value="F:CCACCA tRNA nucleotidyltransferase activity"/>
    <property type="evidence" value="ECO:0000318"/>
    <property type="project" value="GO_Central"/>
</dbReference>
<evidence type="ECO:0000256" key="10">
    <source>
        <dbReference type="ARBA" id="ARBA00022884"/>
    </source>
</evidence>
<dbReference type="Proteomes" id="UP000000557">
    <property type="component" value="Chromosome"/>
</dbReference>
<dbReference type="STRING" id="251221.gene:10760428"/>
<dbReference type="Gene3D" id="1.10.3090.10">
    <property type="entry name" value="cca-adding enzyme, domain 2"/>
    <property type="match status" value="1"/>
</dbReference>
<dbReference type="InParanoid" id="Q7NCQ4"/>
<evidence type="ECO:0000256" key="8">
    <source>
        <dbReference type="ARBA" id="ARBA00022741"/>
    </source>
</evidence>
<dbReference type="EnsemblBacteria" id="BAC90865">
    <property type="protein sequence ID" value="BAC90865"/>
    <property type="gene ID" value="BAC90865"/>
</dbReference>
<dbReference type="PATRIC" id="fig|251221.4.peg.2953"/>
<dbReference type="OrthoDB" id="9805698at2"/>
<dbReference type="Pfam" id="PF01966">
    <property type="entry name" value="HD"/>
    <property type="match status" value="1"/>
</dbReference>
<sequence>MLRMGSVQRNFQKTMPQLTSLLDAIPFAPADWPGPLALVGGSVRDALLNRTRVPLDLDFVCPGPVAERARVLARRLGAGFAVLDAEHEIVRLVLDSGITLDFARRQGADLVSDLARRDYTVNAIAWDVHAGELFDPFDGRGDLTRRTLRAICEANLVDDPLRLLRGYRLAAQLDFAIEPATRAWIGLHAHRLAAVSAERVREELCALICAPTGADALLATYRDGLLADWLPEIAPMEAIGPSGYHHLPLIEHTFEVIRQVDGAIADFAEQVRADMDRQVTGGHSVRTLVKLGALLHDIAKPPTSKLDPASGRMSFIGHESLGANMTRQILQRLKFSRDEERWVAALVQHHLRPGQLAAHWPPSNRAVYRLCRDLGQMLPALLMLALADRRSTLGPQVGQDDLARAVELTGRLLGHYYTPGDPLAHPRTLIDGNGLMAELDLKPGPRVGQLLAAIQEAQATGEVTGREEALALARTLL</sequence>
<dbReference type="PANTHER" id="PTHR47545">
    <property type="entry name" value="MULTIFUNCTIONAL CCA PROTEIN"/>
    <property type="match status" value="1"/>
</dbReference>
<dbReference type="GO" id="GO:0000049">
    <property type="term" value="F:tRNA binding"/>
    <property type="evidence" value="ECO:0007669"/>
    <property type="project" value="UniProtKB-KW"/>
</dbReference>
<evidence type="ECO:0000256" key="4">
    <source>
        <dbReference type="ARBA" id="ARBA00022679"/>
    </source>
</evidence>
<reference evidence="13 14" key="2">
    <citation type="journal article" date="2003" name="DNA Res.">
        <title>Complete genome structure of Gloeobacter violaceus PCC 7421, a cyanobacterium that lacks thylakoids (supplement).</title>
        <authorList>
            <person name="Nakamura Y."/>
            <person name="Kaneko T."/>
            <person name="Sato S."/>
            <person name="Mimuro M."/>
            <person name="Miyashita H."/>
            <person name="Tsuchiya T."/>
            <person name="Sasamoto S."/>
            <person name="Watanabe A."/>
            <person name="Kawashima K."/>
            <person name="Kishida Y."/>
            <person name="Kiyokawa C."/>
            <person name="Kohara M."/>
            <person name="Matsumoto M."/>
            <person name="Matsuno A."/>
            <person name="Nakazaki N."/>
            <person name="Shimpo S."/>
            <person name="Takeuchi C."/>
            <person name="Yamada M."/>
            <person name="Tabata S."/>
        </authorList>
    </citation>
    <scope>NUCLEOTIDE SEQUENCE [LARGE SCALE GENOMIC DNA]</scope>
    <source>
        <strain evidence="14">ATCC 29082 / PCC 7421</strain>
    </source>
</reference>
<keyword evidence="10 11" id="KW-0694">RNA-binding</keyword>
<accession>Q7NCQ4</accession>
<evidence type="ECO:0000256" key="9">
    <source>
        <dbReference type="ARBA" id="ARBA00022842"/>
    </source>
</evidence>
<dbReference type="Pfam" id="PF12627">
    <property type="entry name" value="PolyA_pol_RNAbd"/>
    <property type="match status" value="1"/>
</dbReference>
<keyword evidence="9" id="KW-0460">Magnesium</keyword>
<dbReference type="NCBIfam" id="TIGR00277">
    <property type="entry name" value="HDIG"/>
    <property type="match status" value="1"/>
</dbReference>
<dbReference type="InterPro" id="IPR006675">
    <property type="entry name" value="HDIG_dom"/>
</dbReference>
<dbReference type="InterPro" id="IPR006674">
    <property type="entry name" value="HD_domain"/>
</dbReference>
<dbReference type="GO" id="GO:0000166">
    <property type="term" value="F:nucleotide binding"/>
    <property type="evidence" value="ECO:0007669"/>
    <property type="project" value="UniProtKB-KW"/>
</dbReference>
<dbReference type="GO" id="GO:0001680">
    <property type="term" value="P:tRNA 3'-terminal CCA addition"/>
    <property type="evidence" value="ECO:0000318"/>
    <property type="project" value="GO_Central"/>
</dbReference>
<dbReference type="EMBL" id="BA000045">
    <property type="protein sequence ID" value="BAC90865.1"/>
    <property type="molecule type" value="Genomic_DNA"/>
</dbReference>
<dbReference type="PANTHER" id="PTHR47545:SF2">
    <property type="entry name" value="CC-ADDING TRNA NUCLEOTIDYLTRANSFERASE"/>
    <property type="match status" value="1"/>
</dbReference>
<evidence type="ECO:0000256" key="6">
    <source>
        <dbReference type="ARBA" id="ARBA00022695"/>
    </source>
</evidence>
<keyword evidence="14" id="KW-1185">Reference proteome</keyword>
<proteinExistence type="inferred from homology"/>
<dbReference type="SUPFAM" id="SSF81301">
    <property type="entry name" value="Nucleotidyltransferase"/>
    <property type="match status" value="1"/>
</dbReference>
<comment type="cofactor">
    <cofactor evidence="1">
        <name>Mg(2+)</name>
        <dbReference type="ChEBI" id="CHEBI:18420"/>
    </cofactor>
</comment>
<reference evidence="13 14" key="1">
    <citation type="journal article" date="2003" name="DNA Res.">
        <title>Complete genome structure of Gloeobacter violaceus PCC 7421, a cyanobacterium that lacks thylakoids.</title>
        <authorList>
            <person name="Nakamura Y."/>
            <person name="Kaneko T."/>
            <person name="Sato S."/>
            <person name="Mimuro M."/>
            <person name="Miyashita H."/>
            <person name="Tsuchiya T."/>
            <person name="Sasamoto S."/>
            <person name="Watanabe A."/>
            <person name="Kawashima K."/>
            <person name="Kishida Y."/>
            <person name="Kiyokawa C."/>
            <person name="Kohara M."/>
            <person name="Matsumoto M."/>
            <person name="Matsuno A."/>
            <person name="Nakazaki N."/>
            <person name="Shimpo S."/>
            <person name="Takeuchi C."/>
            <person name="Yamada M."/>
            <person name="Tabata S."/>
        </authorList>
    </citation>
    <scope>NUCLEOTIDE SEQUENCE [LARGE SCALE GENOMIC DNA]</scope>
    <source>
        <strain evidence="14">ATCC 29082 / PCC 7421</strain>
    </source>
</reference>
<dbReference type="Pfam" id="PF01743">
    <property type="entry name" value="PolyA_pol"/>
    <property type="match status" value="1"/>
</dbReference>
<dbReference type="Gene3D" id="3.30.460.10">
    <property type="entry name" value="Beta Polymerase, domain 2"/>
    <property type="match status" value="1"/>
</dbReference>
<dbReference type="HOGENOM" id="CLU_015961_6_2_3"/>
<protein>
    <submittedName>
        <fullName evidence="13">PolyA polymerase</fullName>
    </submittedName>
</protein>
<comment type="similarity">
    <text evidence="2 11">Belongs to the tRNA nucleotidyltransferase/poly(A) polymerase family.</text>
</comment>
<keyword evidence="4 11" id="KW-0808">Transferase</keyword>
<dbReference type="KEGG" id="gvi:gll2924"/>
<dbReference type="InterPro" id="IPR043519">
    <property type="entry name" value="NT_sf"/>
</dbReference>
<dbReference type="GO" id="GO:0106354">
    <property type="term" value="P:tRNA surveillance"/>
    <property type="evidence" value="ECO:0000318"/>
    <property type="project" value="GO_Central"/>
</dbReference>
<dbReference type="CDD" id="cd05398">
    <property type="entry name" value="NT_ClassII-CCAase"/>
    <property type="match status" value="1"/>
</dbReference>
<dbReference type="InterPro" id="IPR003607">
    <property type="entry name" value="HD/PDEase_dom"/>
</dbReference>
<dbReference type="SMART" id="SM00471">
    <property type="entry name" value="HDc"/>
    <property type="match status" value="1"/>
</dbReference>
<dbReference type="InterPro" id="IPR050124">
    <property type="entry name" value="tRNA_CCA-adding_enzyme"/>
</dbReference>
<dbReference type="FunCoup" id="Q7NCQ4">
    <property type="interactions" value="183"/>
</dbReference>
<organism evidence="13 14">
    <name type="scientific">Gloeobacter violaceus (strain ATCC 29082 / PCC 7421)</name>
    <dbReference type="NCBI Taxonomy" id="251221"/>
    <lineage>
        <taxon>Bacteria</taxon>
        <taxon>Bacillati</taxon>
        <taxon>Cyanobacteriota</taxon>
        <taxon>Cyanophyceae</taxon>
        <taxon>Gloeobacterales</taxon>
        <taxon>Gloeobacteraceae</taxon>
        <taxon>Gloeobacter</taxon>
    </lineage>
</organism>
<feature type="domain" description="HD" evidence="12">
    <location>
        <begin position="253"/>
        <end position="393"/>
    </location>
</feature>